<feature type="domain" description="Gfo/Idh/MocA-like oxidoreductase N-terminal" evidence="1">
    <location>
        <begin position="10"/>
        <end position="142"/>
    </location>
</feature>
<keyword evidence="4" id="KW-1185">Reference proteome</keyword>
<dbReference type="InterPro" id="IPR055170">
    <property type="entry name" value="GFO_IDH_MocA-like_dom"/>
</dbReference>
<comment type="caution">
    <text evidence="3">The sequence shown here is derived from an EMBL/GenBank/DDBJ whole genome shotgun (WGS) entry which is preliminary data.</text>
</comment>
<dbReference type="InterPro" id="IPR000683">
    <property type="entry name" value="Gfo/Idh/MocA-like_OxRdtase_N"/>
</dbReference>
<dbReference type="InterPro" id="IPR036291">
    <property type="entry name" value="NAD(P)-bd_dom_sf"/>
</dbReference>
<evidence type="ECO:0000313" key="4">
    <source>
        <dbReference type="Proteomes" id="UP001169027"/>
    </source>
</evidence>
<dbReference type="EMBL" id="JAUKVY010000004">
    <property type="protein sequence ID" value="MDO1532246.1"/>
    <property type="molecule type" value="Genomic_DNA"/>
</dbReference>
<dbReference type="Gene3D" id="3.30.360.10">
    <property type="entry name" value="Dihydrodipicolinate Reductase, domain 2"/>
    <property type="match status" value="1"/>
</dbReference>
<accession>A0ABT8S019</accession>
<dbReference type="Proteomes" id="UP001169027">
    <property type="component" value="Unassembled WGS sequence"/>
</dbReference>
<sequence length="388" mass="41805">MSPETSGRKLRYAMVGGGRDAFIGAVHRKAIALDGQAELVAGALSGSPDKARASGRDLFLADDRNHGDWQALLDDESKRPEGERIDFVSIVTPNHVHYPVAQAFVDAGFHVVCDKPLVHTRDQADALVAAVARRGTVFGVTYNYTGYPMVRQAREMVRAGELGEIRKVVVEYNQGWLATRLEGEGNKQAAWRSDPARSGAAGAIGDIGSHAENLVATITGLEIESLCADLSALVPGRPLDDDGSLLLRFRGGGRGVLIASQVNTGLENDLRLRVSGTLGTLVWRQEQPSELVHFPHDGPKRIFTRGAPWLCESARRASRLPSGHPEGFIEAFANVYGGVVADIRARLAGQAADPLAADYPRVEDGARGVRFIERTVASAGSEQKWTAW</sequence>
<evidence type="ECO:0000313" key="3">
    <source>
        <dbReference type="EMBL" id="MDO1532246.1"/>
    </source>
</evidence>
<dbReference type="Pfam" id="PF22725">
    <property type="entry name" value="GFO_IDH_MocA_C3"/>
    <property type="match status" value="1"/>
</dbReference>
<dbReference type="RefSeq" id="WP_301806448.1">
    <property type="nucleotide sequence ID" value="NZ_JAUJZH010000004.1"/>
</dbReference>
<name>A0ABT8S019_9BURK</name>
<dbReference type="PANTHER" id="PTHR43708">
    <property type="entry name" value="CONSERVED EXPRESSED OXIDOREDUCTASE (EUROFUNG)"/>
    <property type="match status" value="1"/>
</dbReference>
<dbReference type="PANTHER" id="PTHR43708:SF3">
    <property type="entry name" value="OXIDOREDUCTASE"/>
    <property type="match status" value="1"/>
</dbReference>
<feature type="domain" description="GFO/IDH/MocA-like oxidoreductase" evidence="2">
    <location>
        <begin position="150"/>
        <end position="281"/>
    </location>
</feature>
<reference evidence="3" key="1">
    <citation type="submission" date="2023-06" db="EMBL/GenBank/DDBJ databases">
        <authorList>
            <person name="Jiang Y."/>
            <person name="Liu Q."/>
        </authorList>
    </citation>
    <scope>NUCLEOTIDE SEQUENCE</scope>
    <source>
        <strain evidence="3">CGMCC 1.12090</strain>
    </source>
</reference>
<dbReference type="SUPFAM" id="SSF55347">
    <property type="entry name" value="Glyceraldehyde-3-phosphate dehydrogenase-like, C-terminal domain"/>
    <property type="match status" value="1"/>
</dbReference>
<dbReference type="Pfam" id="PF01408">
    <property type="entry name" value="GFO_IDH_MocA"/>
    <property type="match status" value="1"/>
</dbReference>
<proteinExistence type="predicted"/>
<gene>
    <name evidence="3" type="ORF">Q2T77_08095</name>
</gene>
<protein>
    <submittedName>
        <fullName evidence="3">Gfo/Idh/MocA family oxidoreductase</fullName>
    </submittedName>
</protein>
<dbReference type="InterPro" id="IPR051317">
    <property type="entry name" value="Gfo/Idh/MocA_oxidoreduct"/>
</dbReference>
<evidence type="ECO:0000259" key="1">
    <source>
        <dbReference type="Pfam" id="PF01408"/>
    </source>
</evidence>
<dbReference type="Gene3D" id="3.40.50.720">
    <property type="entry name" value="NAD(P)-binding Rossmann-like Domain"/>
    <property type="match status" value="1"/>
</dbReference>
<evidence type="ECO:0000259" key="2">
    <source>
        <dbReference type="Pfam" id="PF22725"/>
    </source>
</evidence>
<organism evidence="3 4">
    <name type="scientific">Variovorax ginsengisoli</name>
    <dbReference type="NCBI Taxonomy" id="363844"/>
    <lineage>
        <taxon>Bacteria</taxon>
        <taxon>Pseudomonadati</taxon>
        <taxon>Pseudomonadota</taxon>
        <taxon>Betaproteobacteria</taxon>
        <taxon>Burkholderiales</taxon>
        <taxon>Comamonadaceae</taxon>
        <taxon>Variovorax</taxon>
    </lineage>
</organism>
<dbReference type="SUPFAM" id="SSF51735">
    <property type="entry name" value="NAD(P)-binding Rossmann-fold domains"/>
    <property type="match status" value="1"/>
</dbReference>